<gene>
    <name evidence="1" type="ORF">SAMN04488136_104144</name>
</gene>
<evidence type="ECO:0008006" key="3">
    <source>
        <dbReference type="Google" id="ProtNLM"/>
    </source>
</evidence>
<accession>A0A1G7Y1Z5</accession>
<organism evidence="1 2">
    <name type="scientific">Vibrio xiamenensis</name>
    <dbReference type="NCBI Taxonomy" id="861298"/>
    <lineage>
        <taxon>Bacteria</taxon>
        <taxon>Pseudomonadati</taxon>
        <taxon>Pseudomonadota</taxon>
        <taxon>Gammaproteobacteria</taxon>
        <taxon>Vibrionales</taxon>
        <taxon>Vibrionaceae</taxon>
        <taxon>Vibrio</taxon>
    </lineage>
</organism>
<sequence>MACTLSYSTATLAESTDVATAIEPIATEATQETVSLETSTGTEEVVVDRSNKFRPIILPFYDPSIKAGISAIPLFAFYPDDNDLVSDASTIAIPLIYTSNDSYVAKVAGDIILNEDRFRISFEGGFTSTNLNFNGTEGNKQQFDFDADFMFKVAEDMFVGIGGIYESSRYTADHSDEQQNMVNMGFNTDYQSDVGYRLSFQWDTREQFYYPHGGFMWQVNYEDHAKWLGNDEDSTYSSLFSDYRYFYSLNDDPHHIIATKLVGRYLFDADNAPSSAFTTYGRQGKEVQRGYAQGDYISSNMLNLEVEYRHQFQDSEYDFVNKSAVVLIGGVGKSFGEKLEGYEEGFRDSDWLGVIGVGYRYTILPYERLNIKVDVTQNSDGETIAYFGFGESI</sequence>
<dbReference type="Gene3D" id="2.40.160.50">
    <property type="entry name" value="membrane protein fhac: a member of the omp85/tpsb transporter family"/>
    <property type="match status" value="1"/>
</dbReference>
<evidence type="ECO:0000313" key="1">
    <source>
        <dbReference type="EMBL" id="SDG89960.1"/>
    </source>
</evidence>
<dbReference type="EMBL" id="FNDD01000004">
    <property type="protein sequence ID" value="SDG89960.1"/>
    <property type="molecule type" value="Genomic_DNA"/>
</dbReference>
<name>A0A1G7Y1Z5_9VIBR</name>
<dbReference type="Proteomes" id="UP000198854">
    <property type="component" value="Unassembled WGS sequence"/>
</dbReference>
<reference evidence="1 2" key="1">
    <citation type="submission" date="2016-10" db="EMBL/GenBank/DDBJ databases">
        <authorList>
            <person name="de Groot N.N."/>
        </authorList>
    </citation>
    <scope>NUCLEOTIDE SEQUENCE [LARGE SCALE GENOMIC DNA]</scope>
    <source>
        <strain evidence="1 2">CGMCC 1.10228</strain>
    </source>
</reference>
<evidence type="ECO:0000313" key="2">
    <source>
        <dbReference type="Proteomes" id="UP000198854"/>
    </source>
</evidence>
<protein>
    <recommendedName>
        <fullName evidence="3">Surface antigen</fullName>
    </recommendedName>
</protein>
<dbReference type="STRING" id="861298.SAMN04488136_104144"/>
<proteinExistence type="predicted"/>
<dbReference type="AlphaFoldDB" id="A0A1G7Y1Z5"/>
<keyword evidence="2" id="KW-1185">Reference proteome</keyword>